<gene>
    <name evidence="2" type="ORF">DWX78_00470</name>
</gene>
<feature type="transmembrane region" description="Helical" evidence="1">
    <location>
        <begin position="12"/>
        <end position="32"/>
    </location>
</feature>
<dbReference type="Proteomes" id="UP000285981">
    <property type="component" value="Unassembled WGS sequence"/>
</dbReference>
<dbReference type="EMBL" id="QRVU01000002">
    <property type="protein sequence ID" value="RGS73755.1"/>
    <property type="molecule type" value="Genomic_DNA"/>
</dbReference>
<proteinExistence type="predicted"/>
<sequence>MKEKLQRFMYGRYGLDSFGKFTIIVSLVLMLLANFVPARLGSVLSLLCWALLIYTYFRMFSRQTYKRACENQTYLAKTAKVRRFFASQKSIMAQRKTHHIYKCPTCKQKIRVPKGKGRIEIRCPKCNTTFIKKS</sequence>
<keyword evidence="1" id="KW-0472">Membrane</keyword>
<keyword evidence="1" id="KW-1133">Transmembrane helix</keyword>
<evidence type="ECO:0000313" key="3">
    <source>
        <dbReference type="Proteomes" id="UP000285981"/>
    </source>
</evidence>
<organism evidence="2 3">
    <name type="scientific">Dorea formicigenerans</name>
    <dbReference type="NCBI Taxonomy" id="39486"/>
    <lineage>
        <taxon>Bacteria</taxon>
        <taxon>Bacillati</taxon>
        <taxon>Bacillota</taxon>
        <taxon>Clostridia</taxon>
        <taxon>Lachnospirales</taxon>
        <taxon>Lachnospiraceae</taxon>
        <taxon>Dorea</taxon>
    </lineage>
</organism>
<evidence type="ECO:0000313" key="2">
    <source>
        <dbReference type="EMBL" id="RGS73755.1"/>
    </source>
</evidence>
<comment type="caution">
    <text evidence="2">The sequence shown here is derived from an EMBL/GenBank/DDBJ whole genome shotgun (WGS) entry which is preliminary data.</text>
</comment>
<protein>
    <recommendedName>
        <fullName evidence="4">DNA-directed RNA polymerase subunit P</fullName>
    </recommendedName>
</protein>
<evidence type="ECO:0008006" key="4">
    <source>
        <dbReference type="Google" id="ProtNLM"/>
    </source>
</evidence>
<accession>A0A412KZE7</accession>
<reference evidence="2 3" key="1">
    <citation type="submission" date="2018-08" db="EMBL/GenBank/DDBJ databases">
        <title>A genome reference for cultivated species of the human gut microbiota.</title>
        <authorList>
            <person name="Zou Y."/>
            <person name="Xue W."/>
            <person name="Luo G."/>
        </authorList>
    </citation>
    <scope>NUCLEOTIDE SEQUENCE [LARGE SCALE GENOMIC DNA]</scope>
    <source>
        <strain evidence="2 3">AF21-25</strain>
    </source>
</reference>
<keyword evidence="1" id="KW-0812">Transmembrane</keyword>
<name>A0A412KZE7_9FIRM</name>
<feature type="transmembrane region" description="Helical" evidence="1">
    <location>
        <begin position="38"/>
        <end position="57"/>
    </location>
</feature>
<evidence type="ECO:0000256" key="1">
    <source>
        <dbReference type="SAM" id="Phobius"/>
    </source>
</evidence>
<dbReference type="AlphaFoldDB" id="A0A412KZE7"/>